<proteinExistence type="predicted"/>
<keyword evidence="2" id="KW-0378">Hydrolase</keyword>
<sequence>MTNPEPSADAALPPPEGPLPDVLGPGLAALFVGFNPGLRSGALGHHYSGRGNQFWRLLADSGLTPRLLRCEEDGLLPSFGLGSTNLVARATASAADLSRAELRAGLPRLARIVETIRPTVLAYTGKGVYLAASGRTEAPWGVQDAPLFNGVTDIVIPSPSGLARLPYGEKLVWYGAVKAEIGRLRA</sequence>
<dbReference type="PANTHER" id="PTHR12159:SF9">
    <property type="entry name" value="G_T MISMATCH-SPECIFIC THYMINE DNA GLYCOSYLASE"/>
    <property type="match status" value="1"/>
</dbReference>
<accession>A0A418VSU2</accession>
<dbReference type="RefSeq" id="WP_119833007.1">
    <property type="nucleotide sequence ID" value="NZ_QYUL01000003.1"/>
</dbReference>
<organism evidence="5 6">
    <name type="scientific">Azospirillum cavernae</name>
    <dbReference type="NCBI Taxonomy" id="2320860"/>
    <lineage>
        <taxon>Bacteria</taxon>
        <taxon>Pseudomonadati</taxon>
        <taxon>Pseudomonadota</taxon>
        <taxon>Alphaproteobacteria</taxon>
        <taxon>Rhodospirillales</taxon>
        <taxon>Azospirillaceae</taxon>
        <taxon>Azospirillum</taxon>
    </lineage>
</organism>
<keyword evidence="3" id="KW-0234">DNA repair</keyword>
<dbReference type="GO" id="GO:0008263">
    <property type="term" value="F:pyrimidine-specific mismatch base pair DNA N-glycosylase activity"/>
    <property type="evidence" value="ECO:0007669"/>
    <property type="project" value="TreeGrafter"/>
</dbReference>
<dbReference type="InterPro" id="IPR036895">
    <property type="entry name" value="Uracil-DNA_glycosylase-like_sf"/>
</dbReference>
<dbReference type="Proteomes" id="UP000283458">
    <property type="component" value="Unassembled WGS sequence"/>
</dbReference>
<name>A0A418VSU2_9PROT</name>
<dbReference type="CDD" id="cd10028">
    <property type="entry name" value="UDG-F2_TDG_MUG"/>
    <property type="match status" value="1"/>
</dbReference>
<dbReference type="SUPFAM" id="SSF52141">
    <property type="entry name" value="Uracil-DNA glycosylase-like"/>
    <property type="match status" value="1"/>
</dbReference>
<evidence type="ECO:0000259" key="4">
    <source>
        <dbReference type="Pfam" id="PF03167"/>
    </source>
</evidence>
<dbReference type="Pfam" id="PF03167">
    <property type="entry name" value="UDG"/>
    <property type="match status" value="1"/>
</dbReference>
<dbReference type="InterPro" id="IPR005122">
    <property type="entry name" value="Uracil-DNA_glycosylase-like"/>
</dbReference>
<comment type="caution">
    <text evidence="5">The sequence shown here is derived from an EMBL/GenBank/DDBJ whole genome shotgun (WGS) entry which is preliminary data.</text>
</comment>
<gene>
    <name evidence="5" type="ORF">D3877_22640</name>
</gene>
<keyword evidence="6" id="KW-1185">Reference proteome</keyword>
<evidence type="ECO:0000313" key="5">
    <source>
        <dbReference type="EMBL" id="RJF79550.1"/>
    </source>
</evidence>
<dbReference type="Gene3D" id="3.40.470.10">
    <property type="entry name" value="Uracil-DNA glycosylase-like domain"/>
    <property type="match status" value="1"/>
</dbReference>
<dbReference type="InterPro" id="IPR015637">
    <property type="entry name" value="MUG/TDG"/>
</dbReference>
<dbReference type="GO" id="GO:0004844">
    <property type="term" value="F:uracil DNA N-glycosylase activity"/>
    <property type="evidence" value="ECO:0007669"/>
    <property type="project" value="TreeGrafter"/>
</dbReference>
<dbReference type="AlphaFoldDB" id="A0A418VSU2"/>
<evidence type="ECO:0000313" key="6">
    <source>
        <dbReference type="Proteomes" id="UP000283458"/>
    </source>
</evidence>
<dbReference type="PANTHER" id="PTHR12159">
    <property type="entry name" value="G/T AND G/U MISMATCH-SPECIFIC DNA GLYCOSYLASE"/>
    <property type="match status" value="1"/>
</dbReference>
<evidence type="ECO:0000256" key="1">
    <source>
        <dbReference type="ARBA" id="ARBA00022763"/>
    </source>
</evidence>
<dbReference type="OrthoDB" id="9799921at2"/>
<protein>
    <submittedName>
        <fullName evidence="5">Mismatch-specific DNA-glycosylase</fullName>
    </submittedName>
</protein>
<dbReference type="EMBL" id="QYUL01000003">
    <property type="protein sequence ID" value="RJF79550.1"/>
    <property type="molecule type" value="Genomic_DNA"/>
</dbReference>
<evidence type="ECO:0000256" key="3">
    <source>
        <dbReference type="ARBA" id="ARBA00023204"/>
    </source>
</evidence>
<feature type="domain" description="Uracil-DNA glycosylase-like" evidence="4">
    <location>
        <begin position="24"/>
        <end position="167"/>
    </location>
</feature>
<reference evidence="5 6" key="1">
    <citation type="submission" date="2018-09" db="EMBL/GenBank/DDBJ databases">
        <authorList>
            <person name="Zhu H."/>
        </authorList>
    </citation>
    <scope>NUCLEOTIDE SEQUENCE [LARGE SCALE GENOMIC DNA]</scope>
    <source>
        <strain evidence="5 6">K2W22B-5</strain>
    </source>
</reference>
<keyword evidence="1" id="KW-0227">DNA damage</keyword>
<dbReference type="GO" id="GO:0006285">
    <property type="term" value="P:base-excision repair, AP site formation"/>
    <property type="evidence" value="ECO:0007669"/>
    <property type="project" value="InterPro"/>
</dbReference>
<evidence type="ECO:0000256" key="2">
    <source>
        <dbReference type="ARBA" id="ARBA00022801"/>
    </source>
</evidence>